<protein>
    <submittedName>
        <fullName evidence="2">Uncharacterized protein</fullName>
    </submittedName>
</protein>
<accession>A0A6J5KTP1</accession>
<evidence type="ECO:0000313" key="2">
    <source>
        <dbReference type="EMBL" id="CAB4124267.1"/>
    </source>
</evidence>
<proteinExistence type="predicted"/>
<gene>
    <name evidence="2" type="ORF">UFOVP49_105</name>
</gene>
<feature type="compositionally biased region" description="Acidic residues" evidence="1">
    <location>
        <begin position="40"/>
        <end position="61"/>
    </location>
</feature>
<name>A0A6J5KTP1_9CAUD</name>
<feature type="region of interest" description="Disordered" evidence="1">
    <location>
        <begin position="38"/>
        <end position="61"/>
    </location>
</feature>
<organism evidence="2">
    <name type="scientific">uncultured Caudovirales phage</name>
    <dbReference type="NCBI Taxonomy" id="2100421"/>
    <lineage>
        <taxon>Viruses</taxon>
        <taxon>Duplodnaviria</taxon>
        <taxon>Heunggongvirae</taxon>
        <taxon>Uroviricota</taxon>
        <taxon>Caudoviricetes</taxon>
        <taxon>Peduoviridae</taxon>
        <taxon>Maltschvirus</taxon>
        <taxon>Maltschvirus maltsch</taxon>
    </lineage>
</organism>
<sequence>MSTDAYTRISCPNCESQYAVDYMLDNVDGTPDHCPFCGDEIPDDTYEDKSEEEGESEEGQW</sequence>
<dbReference type="EMBL" id="LR796178">
    <property type="protein sequence ID" value="CAB4124267.1"/>
    <property type="molecule type" value="Genomic_DNA"/>
</dbReference>
<evidence type="ECO:0000256" key="1">
    <source>
        <dbReference type="SAM" id="MobiDB-lite"/>
    </source>
</evidence>
<reference evidence="2" key="1">
    <citation type="submission" date="2020-04" db="EMBL/GenBank/DDBJ databases">
        <authorList>
            <person name="Chiriac C."/>
            <person name="Salcher M."/>
            <person name="Ghai R."/>
            <person name="Kavagutti S V."/>
        </authorList>
    </citation>
    <scope>NUCLEOTIDE SEQUENCE</scope>
</reference>